<sequence>MCHRSYYTNGNWETRLELQIPDKDTGELRTEWAYAPYIGHGAFSSGPKDLVSVPVTRESCAQIGNISSEDPGKAVTLPLSPIFT</sequence>
<dbReference type="Proteomes" id="UP001215280">
    <property type="component" value="Unassembled WGS sequence"/>
</dbReference>
<comment type="caution">
    <text evidence="1">The sequence shown here is derived from an EMBL/GenBank/DDBJ whole genome shotgun (WGS) entry which is preliminary data.</text>
</comment>
<keyword evidence="2" id="KW-1185">Reference proteome</keyword>
<dbReference type="EMBL" id="JARJLG010000087">
    <property type="protein sequence ID" value="KAJ7749065.1"/>
    <property type="molecule type" value="Genomic_DNA"/>
</dbReference>
<organism evidence="1 2">
    <name type="scientific">Mycena maculata</name>
    <dbReference type="NCBI Taxonomy" id="230809"/>
    <lineage>
        <taxon>Eukaryota</taxon>
        <taxon>Fungi</taxon>
        <taxon>Dikarya</taxon>
        <taxon>Basidiomycota</taxon>
        <taxon>Agaricomycotina</taxon>
        <taxon>Agaricomycetes</taxon>
        <taxon>Agaricomycetidae</taxon>
        <taxon>Agaricales</taxon>
        <taxon>Marasmiineae</taxon>
        <taxon>Mycenaceae</taxon>
        <taxon>Mycena</taxon>
    </lineage>
</organism>
<name>A0AAD7ITY1_9AGAR</name>
<protein>
    <submittedName>
        <fullName evidence="1">Uncharacterized protein</fullName>
    </submittedName>
</protein>
<evidence type="ECO:0000313" key="1">
    <source>
        <dbReference type="EMBL" id="KAJ7749065.1"/>
    </source>
</evidence>
<evidence type="ECO:0000313" key="2">
    <source>
        <dbReference type="Proteomes" id="UP001215280"/>
    </source>
</evidence>
<gene>
    <name evidence="1" type="ORF">DFH07DRAFT_560065</name>
</gene>
<accession>A0AAD7ITY1</accession>
<dbReference type="AlphaFoldDB" id="A0AAD7ITY1"/>
<reference evidence="1" key="1">
    <citation type="submission" date="2023-03" db="EMBL/GenBank/DDBJ databases">
        <title>Massive genome expansion in bonnet fungi (Mycena s.s.) driven by repeated elements and novel gene families across ecological guilds.</title>
        <authorList>
            <consortium name="Lawrence Berkeley National Laboratory"/>
            <person name="Harder C.B."/>
            <person name="Miyauchi S."/>
            <person name="Viragh M."/>
            <person name="Kuo A."/>
            <person name="Thoen E."/>
            <person name="Andreopoulos B."/>
            <person name="Lu D."/>
            <person name="Skrede I."/>
            <person name="Drula E."/>
            <person name="Henrissat B."/>
            <person name="Morin E."/>
            <person name="Kohler A."/>
            <person name="Barry K."/>
            <person name="LaButti K."/>
            <person name="Morin E."/>
            <person name="Salamov A."/>
            <person name="Lipzen A."/>
            <person name="Mereny Z."/>
            <person name="Hegedus B."/>
            <person name="Baldrian P."/>
            <person name="Stursova M."/>
            <person name="Weitz H."/>
            <person name="Taylor A."/>
            <person name="Grigoriev I.V."/>
            <person name="Nagy L.G."/>
            <person name="Martin F."/>
            <person name="Kauserud H."/>
        </authorList>
    </citation>
    <scope>NUCLEOTIDE SEQUENCE</scope>
    <source>
        <strain evidence="1">CBHHK188m</strain>
    </source>
</reference>
<proteinExistence type="predicted"/>